<dbReference type="Proteomes" id="UP000285569">
    <property type="component" value="Unassembled WGS sequence"/>
</dbReference>
<dbReference type="RefSeq" id="WP_118957821.1">
    <property type="nucleotide sequence ID" value="NZ_QHCR01000012.1"/>
</dbReference>
<evidence type="ECO:0008006" key="4">
    <source>
        <dbReference type="Google" id="ProtNLM"/>
    </source>
</evidence>
<evidence type="ECO:0000313" key="2">
    <source>
        <dbReference type="EMBL" id="RHX77740.1"/>
    </source>
</evidence>
<proteinExistence type="predicted"/>
<accession>A0ABX9LY31</accession>
<gene>
    <name evidence="2" type="ORF">DLM77_20125</name>
</gene>
<name>A0ABX9LY31_9LEPT</name>
<protein>
    <recommendedName>
        <fullName evidence="4">DUF3015 domain-containing protein</fullName>
    </recommendedName>
</protein>
<feature type="chain" id="PRO_5046602706" description="DUF3015 domain-containing protein" evidence="1">
    <location>
        <begin position="26"/>
        <end position="160"/>
    </location>
</feature>
<reference evidence="3" key="1">
    <citation type="submission" date="2018-05" db="EMBL/GenBank/DDBJ databases">
        <title>Leptospira yasudae sp. nov. and Leptospira stimsonii sp. nov., two pathogenic species of the genus Leptospira isolated from environmental sources.</title>
        <authorList>
            <person name="Casanovas-Massana A."/>
            <person name="Hamond C."/>
            <person name="Santos L.A."/>
            <person name="Hacker K.P."/>
            <person name="Balassiano I."/>
            <person name="Medeiros M.A."/>
            <person name="Reis M.G."/>
            <person name="Ko A.I."/>
            <person name="Wunder E.A."/>
        </authorList>
    </citation>
    <scope>NUCLEOTIDE SEQUENCE [LARGE SCALE GENOMIC DNA]</scope>
    <source>
        <strain evidence="3">B21</strain>
    </source>
</reference>
<evidence type="ECO:0000313" key="3">
    <source>
        <dbReference type="Proteomes" id="UP000285569"/>
    </source>
</evidence>
<comment type="caution">
    <text evidence="2">The sequence shown here is derived from an EMBL/GenBank/DDBJ whole genome shotgun (WGS) entry which is preliminary data.</text>
</comment>
<keyword evidence="1" id="KW-0732">Signal</keyword>
<dbReference type="EMBL" id="QHCR01000012">
    <property type="protein sequence ID" value="RHX77740.1"/>
    <property type="molecule type" value="Genomic_DNA"/>
</dbReference>
<reference evidence="2 3" key="2">
    <citation type="journal article" date="2020" name="Int. J. Syst. Evol. Microbiol.">
        <title>Leptospira yasudae sp. nov. and Leptospira stimsonii sp. nov., two new species of the pathogenic group isolated from environmental sources.</title>
        <authorList>
            <person name="Casanovas-Massana A."/>
            <person name="Hamond C."/>
            <person name="Santos L.A."/>
            <person name="de Oliveira D."/>
            <person name="Hacker K.P."/>
            <person name="Balassiano I."/>
            <person name="Costa F."/>
            <person name="Medeiros M.A."/>
            <person name="Reis M.G."/>
            <person name="Ko A.I."/>
            <person name="Wunder E.A."/>
        </authorList>
    </citation>
    <scope>NUCLEOTIDE SEQUENCE [LARGE SCALE GENOMIC DNA]</scope>
    <source>
        <strain evidence="2 3">B21</strain>
    </source>
</reference>
<organism evidence="2 3">
    <name type="scientific">Leptospira yasudae</name>
    <dbReference type="NCBI Taxonomy" id="2202201"/>
    <lineage>
        <taxon>Bacteria</taxon>
        <taxon>Pseudomonadati</taxon>
        <taxon>Spirochaetota</taxon>
        <taxon>Spirochaetia</taxon>
        <taxon>Leptospirales</taxon>
        <taxon>Leptospiraceae</taxon>
        <taxon>Leptospira</taxon>
    </lineage>
</organism>
<feature type="signal peptide" evidence="1">
    <location>
        <begin position="1"/>
        <end position="25"/>
    </location>
</feature>
<dbReference type="InterPro" id="IPR021383">
    <property type="entry name" value="DUF3015"/>
</dbReference>
<dbReference type="Pfam" id="PF11220">
    <property type="entry name" value="DUF3015"/>
    <property type="match status" value="1"/>
</dbReference>
<keyword evidence="3" id="KW-1185">Reference proteome</keyword>
<sequence length="160" mass="17431">MKTILKSILLSLALVPLLLTREIQAYGAAGCGLGSVVITENKMVHQVIAATVNGFSANQLFGITTGTLNCKTDGVTHKDKEQEIFVHLNYSSLALESAQGKGEKLETFASLLHCKDAKVLTDFAKKNHVSLFSSADPSDFLHKIKWEVSQDRVLSQICKI</sequence>
<evidence type="ECO:0000256" key="1">
    <source>
        <dbReference type="SAM" id="SignalP"/>
    </source>
</evidence>